<name>A0A226DU41_FOLCA</name>
<evidence type="ECO:0000313" key="2">
    <source>
        <dbReference type="EMBL" id="OXA48580.1"/>
    </source>
</evidence>
<keyword evidence="1" id="KW-1133">Transmembrane helix</keyword>
<gene>
    <name evidence="2" type="ORF">Fcan01_16286</name>
</gene>
<keyword evidence="1" id="KW-0472">Membrane</keyword>
<feature type="transmembrane region" description="Helical" evidence="1">
    <location>
        <begin position="38"/>
        <end position="61"/>
    </location>
</feature>
<feature type="transmembrane region" description="Helical" evidence="1">
    <location>
        <begin position="281"/>
        <end position="308"/>
    </location>
</feature>
<evidence type="ECO:0000313" key="3">
    <source>
        <dbReference type="Proteomes" id="UP000198287"/>
    </source>
</evidence>
<feature type="transmembrane region" description="Helical" evidence="1">
    <location>
        <begin position="236"/>
        <end position="261"/>
    </location>
</feature>
<feature type="transmembrane region" description="Helical" evidence="1">
    <location>
        <begin position="193"/>
        <end position="216"/>
    </location>
</feature>
<dbReference type="EMBL" id="LNIX01000011">
    <property type="protein sequence ID" value="OXA48580.1"/>
    <property type="molecule type" value="Genomic_DNA"/>
</dbReference>
<sequence length="532" mass="58836">METMSTLLASLWISFGFIFSVTCNFVSVRMYRVIPMPFYLVFPVGSLGATVAIMVLFPYGIACHDVSSELLEGWRMKLKMKRGSTSMRDLVKLGDALRPVGIRVGSVAISFAKQEHVAFCNDFIRQVEQLGKLFPPSEKQWDTLAIILSIFIIISATLPVLYGPFVAMMTIIDKFSHLEFTLANTICPLETYFFCRFITFLVLTTYYGYLAFHGAATLVGAVLNGAVSVVFPVGSIGATVGIMILLPFGIACHETSSDLLVRWKKLLKMSPPPPGKKRETLTIILSILIIISTAPAILFAILAANMTLYDKFSYFEFTLANAVSPLETYFACKAITFLLLFAYYGCLAFHSTASLVAVVISGAVVLNLLINSLNNMARMNPNLRSFQIYQRFYILNKTLETISSLVASLLLSLGFVFTVTGNFVSVRMYRVITMPFYPGFPICSLIGTVGILMLLPYGIACHETSRKLLVGWRKTLKIRGGTTKYEDKMGGTLRPVGIGVGSGEFSFFMLKKSTKTAYYVSVTDYTINALMS</sequence>
<feature type="transmembrane region" description="Helical" evidence="1">
    <location>
        <begin position="402"/>
        <end position="424"/>
    </location>
</feature>
<reference evidence="2 3" key="1">
    <citation type="submission" date="2015-12" db="EMBL/GenBank/DDBJ databases">
        <title>The genome of Folsomia candida.</title>
        <authorList>
            <person name="Faddeeva A."/>
            <person name="Derks M.F."/>
            <person name="Anvar Y."/>
            <person name="Smit S."/>
            <person name="Van Straalen N."/>
            <person name="Roelofs D."/>
        </authorList>
    </citation>
    <scope>NUCLEOTIDE SEQUENCE [LARGE SCALE GENOMIC DNA]</scope>
    <source>
        <strain evidence="2 3">VU population</strain>
        <tissue evidence="2">Whole body</tissue>
    </source>
</reference>
<dbReference type="AlphaFoldDB" id="A0A226DU41"/>
<keyword evidence="1" id="KW-0812">Transmembrane</keyword>
<feature type="transmembrane region" description="Helical" evidence="1">
    <location>
        <begin position="144"/>
        <end position="172"/>
    </location>
</feature>
<proteinExistence type="predicted"/>
<protein>
    <submittedName>
        <fullName evidence="2">Uncharacterized protein</fullName>
    </submittedName>
</protein>
<evidence type="ECO:0000256" key="1">
    <source>
        <dbReference type="SAM" id="Phobius"/>
    </source>
</evidence>
<dbReference type="Proteomes" id="UP000198287">
    <property type="component" value="Unassembled WGS sequence"/>
</dbReference>
<accession>A0A226DU41</accession>
<comment type="caution">
    <text evidence="2">The sequence shown here is derived from an EMBL/GenBank/DDBJ whole genome shotgun (WGS) entry which is preliminary data.</text>
</comment>
<feature type="transmembrane region" description="Helical" evidence="1">
    <location>
        <begin position="6"/>
        <end position="26"/>
    </location>
</feature>
<feature type="transmembrane region" description="Helical" evidence="1">
    <location>
        <begin position="436"/>
        <end position="459"/>
    </location>
</feature>
<feature type="transmembrane region" description="Helical" evidence="1">
    <location>
        <begin position="353"/>
        <end position="373"/>
    </location>
</feature>
<keyword evidence="3" id="KW-1185">Reference proteome</keyword>
<organism evidence="2 3">
    <name type="scientific">Folsomia candida</name>
    <name type="common">Springtail</name>
    <dbReference type="NCBI Taxonomy" id="158441"/>
    <lineage>
        <taxon>Eukaryota</taxon>
        <taxon>Metazoa</taxon>
        <taxon>Ecdysozoa</taxon>
        <taxon>Arthropoda</taxon>
        <taxon>Hexapoda</taxon>
        <taxon>Collembola</taxon>
        <taxon>Entomobryomorpha</taxon>
        <taxon>Isotomoidea</taxon>
        <taxon>Isotomidae</taxon>
        <taxon>Proisotominae</taxon>
        <taxon>Folsomia</taxon>
    </lineage>
</organism>
<feature type="transmembrane region" description="Helical" evidence="1">
    <location>
        <begin position="328"/>
        <end position="346"/>
    </location>
</feature>